<dbReference type="GO" id="GO:0005737">
    <property type="term" value="C:cytoplasm"/>
    <property type="evidence" value="ECO:0007669"/>
    <property type="project" value="InterPro"/>
</dbReference>
<dbReference type="GO" id="GO:0006508">
    <property type="term" value="P:proteolysis"/>
    <property type="evidence" value="ECO:0007669"/>
    <property type="project" value="InterPro"/>
</dbReference>
<reference evidence="2" key="1">
    <citation type="journal article" date="2015" name="Nature">
        <title>Complex archaea that bridge the gap between prokaryotes and eukaryotes.</title>
        <authorList>
            <person name="Spang A."/>
            <person name="Saw J.H."/>
            <person name="Jorgensen S.L."/>
            <person name="Zaremba-Niedzwiedzka K."/>
            <person name="Martijn J."/>
            <person name="Lind A.E."/>
            <person name="van Eijk R."/>
            <person name="Schleper C."/>
            <person name="Guy L."/>
            <person name="Ettema T.J."/>
        </authorList>
    </citation>
    <scope>NUCLEOTIDE SEQUENCE</scope>
</reference>
<proteinExistence type="predicted"/>
<dbReference type="InterPro" id="IPR005944">
    <property type="entry name" value="Pro_iminopeptidase"/>
</dbReference>
<accession>A0A0F9QWW9</accession>
<dbReference type="InterPro" id="IPR013595">
    <property type="entry name" value="Pept_S33_TAP-like_C"/>
</dbReference>
<sequence length="181" mass="20676">MKNRRTRLKFVAAILLFCWPLIASSKVASQSINEELLKNLTYRNIGPTRQGERFVDYAVPKQKPYTFYAATASGGLEVPDSVIKNWIENSNPYAFSLFENFYMTNGCFLEEGQLFKNAEKISHIPTIIINGRYDVICPPVTAYRLHKLLPKSKLIIAEGAGHWMGEKPIERALIEAMREFE</sequence>
<gene>
    <name evidence="2" type="ORF">LCGC14_0649400</name>
</gene>
<evidence type="ECO:0000259" key="1">
    <source>
        <dbReference type="Pfam" id="PF08386"/>
    </source>
</evidence>
<evidence type="ECO:0000313" key="2">
    <source>
        <dbReference type="EMBL" id="KKN48795.1"/>
    </source>
</evidence>
<feature type="domain" description="Peptidase S33 tripeptidyl aminopeptidase-like C-terminal" evidence="1">
    <location>
        <begin position="119"/>
        <end position="164"/>
    </location>
</feature>
<dbReference type="SUPFAM" id="SSF53474">
    <property type="entry name" value="alpha/beta-Hydrolases"/>
    <property type="match status" value="1"/>
</dbReference>
<dbReference type="Gene3D" id="3.40.50.1820">
    <property type="entry name" value="alpha/beta hydrolase"/>
    <property type="match status" value="1"/>
</dbReference>
<organism evidence="2">
    <name type="scientific">marine sediment metagenome</name>
    <dbReference type="NCBI Taxonomy" id="412755"/>
    <lineage>
        <taxon>unclassified sequences</taxon>
        <taxon>metagenomes</taxon>
        <taxon>ecological metagenomes</taxon>
    </lineage>
</organism>
<dbReference type="Pfam" id="PF08386">
    <property type="entry name" value="Abhydrolase_4"/>
    <property type="match status" value="1"/>
</dbReference>
<dbReference type="PANTHER" id="PTHR43722">
    <property type="entry name" value="PROLINE IMINOPEPTIDASE"/>
    <property type="match status" value="1"/>
</dbReference>
<dbReference type="GO" id="GO:0004177">
    <property type="term" value="F:aminopeptidase activity"/>
    <property type="evidence" value="ECO:0007669"/>
    <property type="project" value="UniProtKB-EC"/>
</dbReference>
<dbReference type="AlphaFoldDB" id="A0A0F9QWW9"/>
<comment type="caution">
    <text evidence="2">The sequence shown here is derived from an EMBL/GenBank/DDBJ whole genome shotgun (WGS) entry which is preliminary data.</text>
</comment>
<protein>
    <recommendedName>
        <fullName evidence="1">Peptidase S33 tripeptidyl aminopeptidase-like C-terminal domain-containing protein</fullName>
    </recommendedName>
</protein>
<name>A0A0F9QWW9_9ZZZZ</name>
<dbReference type="PANTHER" id="PTHR43722:SF1">
    <property type="entry name" value="PROLINE IMINOPEPTIDASE"/>
    <property type="match status" value="1"/>
</dbReference>
<dbReference type="EMBL" id="LAZR01001203">
    <property type="protein sequence ID" value="KKN48795.1"/>
    <property type="molecule type" value="Genomic_DNA"/>
</dbReference>
<dbReference type="InterPro" id="IPR029058">
    <property type="entry name" value="AB_hydrolase_fold"/>
</dbReference>